<keyword evidence="5" id="KW-1185">Reference proteome</keyword>
<evidence type="ECO:0000313" key="4">
    <source>
        <dbReference type="EMBL" id="KAF7292159.1"/>
    </source>
</evidence>
<feature type="chain" id="PRO_5034570092" evidence="3">
    <location>
        <begin position="23"/>
        <end position="160"/>
    </location>
</feature>
<dbReference type="GeneID" id="59351434"/>
<dbReference type="Proteomes" id="UP000636479">
    <property type="component" value="Unassembled WGS sequence"/>
</dbReference>
<dbReference type="EMBL" id="JACAZF010000012">
    <property type="protein sequence ID" value="KAF7292159.1"/>
    <property type="molecule type" value="Genomic_DNA"/>
</dbReference>
<proteinExistence type="predicted"/>
<dbReference type="AlphaFoldDB" id="A0A8H6S3D1"/>
<evidence type="ECO:0000313" key="5">
    <source>
        <dbReference type="Proteomes" id="UP000636479"/>
    </source>
</evidence>
<keyword evidence="3" id="KW-0732">Signal</keyword>
<organism evidence="4 5">
    <name type="scientific">Mycena indigotica</name>
    <dbReference type="NCBI Taxonomy" id="2126181"/>
    <lineage>
        <taxon>Eukaryota</taxon>
        <taxon>Fungi</taxon>
        <taxon>Dikarya</taxon>
        <taxon>Basidiomycota</taxon>
        <taxon>Agaricomycotina</taxon>
        <taxon>Agaricomycetes</taxon>
        <taxon>Agaricomycetidae</taxon>
        <taxon>Agaricales</taxon>
        <taxon>Marasmiineae</taxon>
        <taxon>Mycenaceae</taxon>
        <taxon>Mycena</taxon>
    </lineage>
</organism>
<evidence type="ECO:0000256" key="3">
    <source>
        <dbReference type="SAM" id="SignalP"/>
    </source>
</evidence>
<gene>
    <name evidence="4" type="ORF">MIND_01242900</name>
</gene>
<protein>
    <submittedName>
        <fullName evidence="4">Uncharacterized protein</fullName>
    </submittedName>
</protein>
<feature type="region of interest" description="Disordered" evidence="1">
    <location>
        <begin position="92"/>
        <end position="160"/>
    </location>
</feature>
<evidence type="ECO:0000256" key="2">
    <source>
        <dbReference type="SAM" id="Phobius"/>
    </source>
</evidence>
<keyword evidence="2" id="KW-0472">Membrane</keyword>
<dbReference type="RefSeq" id="XP_037214886.1">
    <property type="nucleotide sequence ID" value="XM_037368918.1"/>
</dbReference>
<sequence length="160" mass="16900">MTHPTLLLLTLYFALQPRPVAAYYTYHRSTASRIVGIIFAVLALLSLIACFVIARRRRARALANGGIIGVPYAGGYARPGPFAFASPWNKGAQAGAGTANMNQHPYYGNGNPQPAPPYSAGPQVYSPPAGPPPATGGYMAPPPQAHLQGDESHGKSAFRQ</sequence>
<feature type="compositionally biased region" description="Pro residues" evidence="1">
    <location>
        <begin position="128"/>
        <end position="144"/>
    </location>
</feature>
<feature type="transmembrane region" description="Helical" evidence="2">
    <location>
        <begin position="32"/>
        <end position="54"/>
    </location>
</feature>
<reference evidence="4" key="1">
    <citation type="submission" date="2020-05" db="EMBL/GenBank/DDBJ databases">
        <title>Mycena genomes resolve the evolution of fungal bioluminescence.</title>
        <authorList>
            <person name="Tsai I.J."/>
        </authorList>
    </citation>
    <scope>NUCLEOTIDE SEQUENCE</scope>
    <source>
        <strain evidence="4">171206Taipei</strain>
    </source>
</reference>
<name>A0A8H6S3D1_9AGAR</name>
<evidence type="ECO:0000256" key="1">
    <source>
        <dbReference type="SAM" id="MobiDB-lite"/>
    </source>
</evidence>
<accession>A0A8H6S3D1</accession>
<keyword evidence="2" id="KW-0812">Transmembrane</keyword>
<feature type="signal peptide" evidence="3">
    <location>
        <begin position="1"/>
        <end position="22"/>
    </location>
</feature>
<comment type="caution">
    <text evidence="4">The sequence shown here is derived from an EMBL/GenBank/DDBJ whole genome shotgun (WGS) entry which is preliminary data.</text>
</comment>
<keyword evidence="2" id="KW-1133">Transmembrane helix</keyword>